<dbReference type="EMBL" id="CAACVG010008942">
    <property type="protein sequence ID" value="VEN51579.1"/>
    <property type="molecule type" value="Genomic_DNA"/>
</dbReference>
<dbReference type="Proteomes" id="UP000410492">
    <property type="component" value="Unassembled WGS sequence"/>
</dbReference>
<protein>
    <submittedName>
        <fullName evidence="1">Uncharacterized protein</fullName>
    </submittedName>
</protein>
<evidence type="ECO:0000313" key="2">
    <source>
        <dbReference type="Proteomes" id="UP000410492"/>
    </source>
</evidence>
<reference evidence="1 2" key="1">
    <citation type="submission" date="2019-01" db="EMBL/GenBank/DDBJ databases">
        <authorList>
            <person name="Sayadi A."/>
        </authorList>
    </citation>
    <scope>NUCLEOTIDE SEQUENCE [LARGE SCALE GENOMIC DNA]</scope>
</reference>
<sequence>MNMRVRVAVSIVDQKLKMIKVAVLFFLAAVAVSSAVPIGVHHGGLAVGSWPFYGKSYTNDYLRTILGGYGYGHPYYKWHSGYGYGDVEGKWDDTYDIYSTIGDVYRRGVYDEVVPEVLRKYAGQ</sequence>
<gene>
    <name evidence="1" type="ORF">CALMAC_LOCUS11985</name>
</gene>
<accession>A0A653CV72</accession>
<name>A0A653CV72_CALMS</name>
<keyword evidence="2" id="KW-1185">Reference proteome</keyword>
<proteinExistence type="predicted"/>
<evidence type="ECO:0000313" key="1">
    <source>
        <dbReference type="EMBL" id="VEN51579.1"/>
    </source>
</evidence>
<organism evidence="1 2">
    <name type="scientific">Callosobruchus maculatus</name>
    <name type="common">Southern cowpea weevil</name>
    <name type="synonym">Pulse bruchid</name>
    <dbReference type="NCBI Taxonomy" id="64391"/>
    <lineage>
        <taxon>Eukaryota</taxon>
        <taxon>Metazoa</taxon>
        <taxon>Ecdysozoa</taxon>
        <taxon>Arthropoda</taxon>
        <taxon>Hexapoda</taxon>
        <taxon>Insecta</taxon>
        <taxon>Pterygota</taxon>
        <taxon>Neoptera</taxon>
        <taxon>Endopterygota</taxon>
        <taxon>Coleoptera</taxon>
        <taxon>Polyphaga</taxon>
        <taxon>Cucujiformia</taxon>
        <taxon>Chrysomeloidea</taxon>
        <taxon>Chrysomelidae</taxon>
        <taxon>Bruchinae</taxon>
        <taxon>Bruchini</taxon>
        <taxon>Callosobruchus</taxon>
    </lineage>
</organism>
<dbReference type="AlphaFoldDB" id="A0A653CV72"/>